<dbReference type="InterPro" id="IPR040756">
    <property type="entry name" value="Peptidase_M61_N"/>
</dbReference>
<dbReference type="Proteomes" id="UP000282184">
    <property type="component" value="Unassembled WGS sequence"/>
</dbReference>
<proteinExistence type="predicted"/>
<evidence type="ECO:0000259" key="2">
    <source>
        <dbReference type="PROSITE" id="PS50106"/>
    </source>
</evidence>
<feature type="domain" description="PDZ" evidence="2">
    <location>
        <begin position="509"/>
        <end position="560"/>
    </location>
</feature>
<keyword evidence="1" id="KW-0732">Signal</keyword>
<evidence type="ECO:0000256" key="1">
    <source>
        <dbReference type="SAM" id="SignalP"/>
    </source>
</evidence>
<feature type="signal peptide" evidence="1">
    <location>
        <begin position="1"/>
        <end position="23"/>
    </location>
</feature>
<dbReference type="InterPro" id="IPR036034">
    <property type="entry name" value="PDZ_sf"/>
</dbReference>
<dbReference type="Gene3D" id="2.30.42.10">
    <property type="match status" value="1"/>
</dbReference>
<dbReference type="InterPro" id="IPR027268">
    <property type="entry name" value="Peptidase_M4/M1_CTD_sf"/>
</dbReference>
<dbReference type="Gene3D" id="2.60.40.3650">
    <property type="match status" value="1"/>
</dbReference>
<reference evidence="3 4" key="1">
    <citation type="submission" date="2018-12" db="EMBL/GenBank/DDBJ databases">
        <title>Hymenobacter gummosus sp. nov., isolated from a spring.</title>
        <authorList>
            <person name="Nie L."/>
        </authorList>
    </citation>
    <scope>NUCLEOTIDE SEQUENCE [LARGE SCALE GENOMIC DNA]</scope>
    <source>
        <strain evidence="3 4">KCTC 52166</strain>
    </source>
</reference>
<protein>
    <submittedName>
        <fullName evidence="3">Peptidase M61</fullName>
    </submittedName>
</protein>
<evidence type="ECO:0000313" key="4">
    <source>
        <dbReference type="Proteomes" id="UP000282184"/>
    </source>
</evidence>
<dbReference type="AlphaFoldDB" id="A0A3S0JEW8"/>
<keyword evidence="4" id="KW-1185">Reference proteome</keyword>
<dbReference type="RefSeq" id="WP_126694709.1">
    <property type="nucleotide sequence ID" value="NZ_RXOF01000012.1"/>
</dbReference>
<dbReference type="Pfam" id="PF05299">
    <property type="entry name" value="Peptidase_M61"/>
    <property type="match status" value="1"/>
</dbReference>
<dbReference type="SUPFAM" id="SSF50156">
    <property type="entry name" value="PDZ domain-like"/>
    <property type="match status" value="1"/>
</dbReference>
<gene>
    <name evidence="3" type="ORF">EJV47_18700</name>
</gene>
<dbReference type="PROSITE" id="PS50106">
    <property type="entry name" value="PDZ"/>
    <property type="match status" value="1"/>
</dbReference>
<dbReference type="InterPro" id="IPR001478">
    <property type="entry name" value="PDZ"/>
</dbReference>
<evidence type="ECO:0000313" key="3">
    <source>
        <dbReference type="EMBL" id="RTQ47456.1"/>
    </source>
</evidence>
<sequence length="621" mass="69717">MKSTVFLAGLGLLSALTAPAQTAAPTDTYRISVGTQAAAGSDQLRIVVNTPPVREDQVTYVMPSVVPGSYSKKDYGRFVQNFVAYDDKGKKLKVKREGQNLFIIDKAKKLSRIEYSVDDTWDAKMDDSYIFQPGGTNFDTDARHPNFVLNHYGLYGYLEGYKMLPYEVKVQHPTELYAATGLPVRRTPTEDTFTADSYVTLADGPILYGRPDTVSFVAGGARIGVAVVSETGKVKARQIAETMRPMAEALGKFFGQMPVPRYQFLMYFPDYQTSKVVNRETGGFGAMEHSYSSLYFLPERDDEAALNEMVREVASHEFLHMLAPLNIHSREIGEFDFRDPKMSQHLWLYEGVTEYFAHLVQVQAGLTTEEQFRKTMQEKIRDAAKYPAGVSFTEMSRRILEKPYDDMYENVYKKGALIGLLLDIRIQELTQGQKTLRDVMLALRQKYGPTRSFEDAQLIPEVVALTHPQVKEFFDRYVVGTEALPLTEYLSKIGWNYADRAPGKIKAFGQLGFRYDEKKQEFQAADVKPQTNAFGLQNGDAIVAVNGQAVTMQTAEQLLRPLVEPSTDGAVRLTVRRGAATTELQGAPKEFDVEMPFYLQPSPSATPEQLALRQRLVGKRG</sequence>
<dbReference type="EMBL" id="RXOF01000012">
    <property type="protein sequence ID" value="RTQ47456.1"/>
    <property type="molecule type" value="Genomic_DNA"/>
</dbReference>
<dbReference type="OrthoDB" id="9778516at2"/>
<dbReference type="Gene3D" id="1.10.390.10">
    <property type="entry name" value="Neutral Protease Domain 2"/>
    <property type="match status" value="1"/>
</dbReference>
<organism evidence="3 4">
    <name type="scientific">Hymenobacter gummosus</name>
    <dbReference type="NCBI Taxonomy" id="1776032"/>
    <lineage>
        <taxon>Bacteria</taxon>
        <taxon>Pseudomonadati</taxon>
        <taxon>Bacteroidota</taxon>
        <taxon>Cytophagia</taxon>
        <taxon>Cytophagales</taxon>
        <taxon>Hymenobacteraceae</taxon>
        <taxon>Hymenobacter</taxon>
    </lineage>
</organism>
<name>A0A3S0JEW8_9BACT</name>
<dbReference type="InterPro" id="IPR007963">
    <property type="entry name" value="Peptidase_M61_catalytic"/>
</dbReference>
<feature type="chain" id="PRO_5018536974" evidence="1">
    <location>
        <begin position="24"/>
        <end position="621"/>
    </location>
</feature>
<comment type="caution">
    <text evidence="3">The sequence shown here is derived from an EMBL/GenBank/DDBJ whole genome shotgun (WGS) entry which is preliminary data.</text>
</comment>
<dbReference type="SUPFAM" id="SSF55486">
    <property type="entry name" value="Metalloproteases ('zincins'), catalytic domain"/>
    <property type="match status" value="1"/>
</dbReference>
<dbReference type="Pfam" id="PF17899">
    <property type="entry name" value="Peptidase_M61_N"/>
    <property type="match status" value="1"/>
</dbReference>
<accession>A0A3S0JEW8</accession>